<proteinExistence type="predicted"/>
<reference evidence="2 3" key="1">
    <citation type="journal article" date="2015" name="Genome Announc.">
        <title>Expanding the biotechnology potential of lactobacilli through comparative genomics of 213 strains and associated genera.</title>
        <authorList>
            <person name="Sun Z."/>
            <person name="Harris H.M."/>
            <person name="McCann A."/>
            <person name="Guo C."/>
            <person name="Argimon S."/>
            <person name="Zhang W."/>
            <person name="Yang X."/>
            <person name="Jeffery I.B."/>
            <person name="Cooney J.C."/>
            <person name="Kagawa T.F."/>
            <person name="Liu W."/>
            <person name="Song Y."/>
            <person name="Salvetti E."/>
            <person name="Wrobel A."/>
            <person name="Rasinkangas P."/>
            <person name="Parkhill J."/>
            <person name="Rea M.C."/>
            <person name="O'Sullivan O."/>
            <person name="Ritari J."/>
            <person name="Douillard F.P."/>
            <person name="Paul Ross R."/>
            <person name="Yang R."/>
            <person name="Briner A.E."/>
            <person name="Felis G.E."/>
            <person name="de Vos W.M."/>
            <person name="Barrangou R."/>
            <person name="Klaenhammer T.R."/>
            <person name="Caufield P.W."/>
            <person name="Cui Y."/>
            <person name="Zhang H."/>
            <person name="O'Toole P.W."/>
        </authorList>
    </citation>
    <scope>NUCLEOTIDE SEQUENCE [LARGE SCALE GENOMIC DNA]</scope>
    <source>
        <strain evidence="2 3">DSM 20190</strain>
    </source>
</reference>
<protein>
    <submittedName>
        <fullName evidence="2">Xanthosine triphosphate pyrophosphatase</fullName>
    </submittedName>
</protein>
<evidence type="ECO:0000256" key="1">
    <source>
        <dbReference type="ARBA" id="ARBA00022801"/>
    </source>
</evidence>
<keyword evidence="1" id="KW-0378">Hydrolase</keyword>
<dbReference type="eggNOG" id="COG0127">
    <property type="taxonomic scope" value="Bacteria"/>
</dbReference>
<evidence type="ECO:0000313" key="3">
    <source>
        <dbReference type="Proteomes" id="UP000051296"/>
    </source>
</evidence>
<organism evidence="2 3">
    <name type="scientific">Weissella halotolerans DSM 20190</name>
    <dbReference type="NCBI Taxonomy" id="1123500"/>
    <lineage>
        <taxon>Bacteria</taxon>
        <taxon>Bacillati</taxon>
        <taxon>Bacillota</taxon>
        <taxon>Bacilli</taxon>
        <taxon>Lactobacillales</taxon>
        <taxon>Lactobacillaceae</taxon>
        <taxon>Weissella</taxon>
    </lineage>
</organism>
<dbReference type="STRING" id="1123500.GCA_000420365_00395"/>
<dbReference type="AlphaFoldDB" id="A0A0R2FZE4"/>
<comment type="caution">
    <text evidence="2">The sequence shown here is derived from an EMBL/GenBank/DDBJ whole genome shotgun (WGS) entry which is preliminary data.</text>
</comment>
<dbReference type="EMBL" id="JQAX01000001">
    <property type="protein sequence ID" value="KRN33310.1"/>
    <property type="molecule type" value="Genomic_DNA"/>
</dbReference>
<dbReference type="GO" id="GO:0047429">
    <property type="term" value="F:nucleoside triphosphate diphosphatase activity"/>
    <property type="evidence" value="ECO:0007669"/>
    <property type="project" value="InterPro"/>
</dbReference>
<gene>
    <name evidence="2" type="ORF">IV68_GL000108</name>
</gene>
<dbReference type="SUPFAM" id="SSF52972">
    <property type="entry name" value="ITPase-like"/>
    <property type="match status" value="1"/>
</dbReference>
<dbReference type="InParanoid" id="A0A0R2FZE4"/>
<dbReference type="Gene3D" id="3.90.950.10">
    <property type="match status" value="1"/>
</dbReference>
<sequence length="173" mass="19488">MNYRQVHPAIHFPAETQNDMRTNAQVKAETIHRLLPTRTVLADDSALFIDSLPDHFGVTTMREFQAHQLKTDEAINDYVLSLLTKEKSRRAYIQSDFYLIKPNGQVIQTQGRGGVAISDLARGNQGLYNILLAENGQTIGEMTARQRLVYAPRGRAVQKLLQILTEQGKQAIN</sequence>
<dbReference type="GO" id="GO:0009143">
    <property type="term" value="P:nucleoside triphosphate catabolic process"/>
    <property type="evidence" value="ECO:0007669"/>
    <property type="project" value="InterPro"/>
</dbReference>
<keyword evidence="3" id="KW-1185">Reference proteome</keyword>
<dbReference type="Proteomes" id="UP000051296">
    <property type="component" value="Unassembled WGS sequence"/>
</dbReference>
<evidence type="ECO:0000313" key="2">
    <source>
        <dbReference type="EMBL" id="KRN33310.1"/>
    </source>
</evidence>
<dbReference type="Pfam" id="PF01725">
    <property type="entry name" value="Ham1p_like"/>
    <property type="match status" value="1"/>
</dbReference>
<dbReference type="PATRIC" id="fig|1123500.6.peg.106"/>
<accession>A0A0R2FZE4</accession>
<dbReference type="InterPro" id="IPR029001">
    <property type="entry name" value="ITPase-like_fam"/>
</dbReference>
<dbReference type="InterPro" id="IPR002637">
    <property type="entry name" value="RdgB/HAM1"/>
</dbReference>
<name>A0A0R2FZE4_9LACO</name>